<dbReference type="Proteomes" id="UP001556040">
    <property type="component" value="Unassembled WGS sequence"/>
</dbReference>
<dbReference type="PANTHER" id="PTHR43278:SF4">
    <property type="entry name" value="NAD(P)H-DEPENDENT FMN-CONTAINING OXIDOREDUCTASE YWQN-RELATED"/>
    <property type="match status" value="1"/>
</dbReference>
<keyword evidence="1" id="KW-0285">Flavoprotein</keyword>
<evidence type="ECO:0000256" key="1">
    <source>
        <dbReference type="ARBA" id="ARBA00022630"/>
    </source>
</evidence>
<gene>
    <name evidence="4" type="ORF">AB1471_15090</name>
</gene>
<keyword evidence="5" id="KW-1185">Reference proteome</keyword>
<reference evidence="4 5" key="1">
    <citation type="journal article" date="1979" name="Int. J. Syst. Evol. Microbiol.">
        <title>Bacillus globisporus subsp. marinus subsp. nov.</title>
        <authorList>
            <person name="Liu H."/>
        </authorList>
    </citation>
    <scope>NUCLEOTIDE SEQUENCE [LARGE SCALE GENOMIC DNA]</scope>
    <source>
        <strain evidence="4 5">DSM 1297</strain>
    </source>
</reference>
<feature type="domain" description="NADPH-dependent FMN reductase-like" evidence="3">
    <location>
        <begin position="1"/>
        <end position="143"/>
    </location>
</feature>
<name>A0ABV3Q8M3_9BACL</name>
<keyword evidence="2" id="KW-0288">FMN</keyword>
<dbReference type="SUPFAM" id="SSF52218">
    <property type="entry name" value="Flavoproteins"/>
    <property type="match status" value="1"/>
</dbReference>
<comment type="caution">
    <text evidence="4">The sequence shown here is derived from an EMBL/GenBank/DDBJ whole genome shotgun (WGS) entry which is preliminary data.</text>
</comment>
<evidence type="ECO:0000259" key="3">
    <source>
        <dbReference type="Pfam" id="PF03358"/>
    </source>
</evidence>
<dbReference type="InterPro" id="IPR005025">
    <property type="entry name" value="FMN_Rdtase-like_dom"/>
</dbReference>
<accession>A0ABV3Q8M3</accession>
<evidence type="ECO:0000313" key="5">
    <source>
        <dbReference type="Proteomes" id="UP001556040"/>
    </source>
</evidence>
<proteinExistence type="predicted"/>
<dbReference type="PANTHER" id="PTHR43278">
    <property type="entry name" value="NAD(P)H-DEPENDENT FMN-CONTAINING OXIDOREDUCTASE YWQN-RELATED"/>
    <property type="match status" value="1"/>
</dbReference>
<dbReference type="InterPro" id="IPR029039">
    <property type="entry name" value="Flavoprotein-like_sf"/>
</dbReference>
<evidence type="ECO:0000256" key="2">
    <source>
        <dbReference type="ARBA" id="ARBA00022643"/>
    </source>
</evidence>
<dbReference type="EMBL" id="JBFMIA010000023">
    <property type="protein sequence ID" value="MEW9503108.1"/>
    <property type="molecule type" value="Genomic_DNA"/>
</dbReference>
<sequence>MTLLIISGSSRKNGNTETLAKEAASQYNGEVKWIHLREKNIQQIVDERHEEAGFTPVDDDHLELVEQMLQADVLLFATPVYWYGMSGYMKTFIDRWSQAMRDEDLDFKNRIKNKPSYLIICGGNEISIKGIPLVLQFRHTFEFLSMDFKKYFIGEARRPGDILNEPHQLAQAKLLLE</sequence>
<protein>
    <submittedName>
        <fullName evidence="4">Flavodoxin family protein</fullName>
    </submittedName>
</protein>
<dbReference type="RefSeq" id="WP_367780597.1">
    <property type="nucleotide sequence ID" value="NZ_JBFMIA010000023.1"/>
</dbReference>
<dbReference type="Pfam" id="PF03358">
    <property type="entry name" value="FMN_red"/>
    <property type="match status" value="1"/>
</dbReference>
<evidence type="ECO:0000313" key="4">
    <source>
        <dbReference type="EMBL" id="MEW9503108.1"/>
    </source>
</evidence>
<dbReference type="Gene3D" id="3.40.50.360">
    <property type="match status" value="1"/>
</dbReference>
<dbReference type="InterPro" id="IPR051796">
    <property type="entry name" value="ISF_SsuE-like"/>
</dbReference>
<organism evidence="4 5">
    <name type="scientific">Jeotgalibacillus marinus</name>
    <dbReference type="NCBI Taxonomy" id="86667"/>
    <lineage>
        <taxon>Bacteria</taxon>
        <taxon>Bacillati</taxon>
        <taxon>Bacillota</taxon>
        <taxon>Bacilli</taxon>
        <taxon>Bacillales</taxon>
        <taxon>Caryophanaceae</taxon>
        <taxon>Jeotgalibacillus</taxon>
    </lineage>
</organism>